<gene>
    <name evidence="2" type="ORF">SAMN05216326_1583</name>
</gene>
<protein>
    <recommendedName>
        <fullName evidence="1">PLL-like beta propeller domain-containing protein</fullName>
    </recommendedName>
</protein>
<evidence type="ECO:0000259" key="1">
    <source>
        <dbReference type="Pfam" id="PF26607"/>
    </source>
</evidence>
<dbReference type="CDD" id="cd22954">
    <property type="entry name" value="PLL_lectin"/>
    <property type="match status" value="1"/>
</dbReference>
<keyword evidence="3" id="KW-1185">Reference proteome</keyword>
<dbReference type="EMBL" id="FOIA01000058">
    <property type="protein sequence ID" value="SET67127.1"/>
    <property type="molecule type" value="Genomic_DNA"/>
</dbReference>
<dbReference type="RefSeq" id="WP_090662029.1">
    <property type="nucleotide sequence ID" value="NZ_FOIA01000058.1"/>
</dbReference>
<feature type="domain" description="PLL-like beta propeller" evidence="1">
    <location>
        <begin position="298"/>
        <end position="369"/>
    </location>
</feature>
<dbReference type="PANTHER" id="PTHR35362">
    <property type="entry name" value="ANK_REP_REGION DOMAIN-CONTAINING PROTEIN"/>
    <property type="match status" value="1"/>
</dbReference>
<name>A0A1I0GAI8_9PROT</name>
<dbReference type="Proteomes" id="UP000199345">
    <property type="component" value="Unassembled WGS sequence"/>
</dbReference>
<feature type="domain" description="PLL-like beta propeller" evidence="1">
    <location>
        <begin position="4"/>
        <end position="163"/>
    </location>
</feature>
<dbReference type="OrthoDB" id="5481934at2"/>
<reference evidence="3" key="1">
    <citation type="submission" date="2016-10" db="EMBL/GenBank/DDBJ databases">
        <authorList>
            <person name="Varghese N."/>
            <person name="Submissions S."/>
        </authorList>
    </citation>
    <scope>NUCLEOTIDE SEQUENCE [LARGE SCALE GENOMIC DNA]</scope>
    <source>
        <strain evidence="3">Nm71</strain>
    </source>
</reference>
<organism evidence="2 3">
    <name type="scientific">Nitrosomonas marina</name>
    <dbReference type="NCBI Taxonomy" id="917"/>
    <lineage>
        <taxon>Bacteria</taxon>
        <taxon>Pseudomonadati</taxon>
        <taxon>Pseudomonadota</taxon>
        <taxon>Betaproteobacteria</taxon>
        <taxon>Nitrosomonadales</taxon>
        <taxon>Nitrosomonadaceae</taxon>
        <taxon>Nitrosomonas</taxon>
    </lineage>
</organism>
<accession>A0A1I0GAI8</accession>
<dbReference type="SUPFAM" id="SSF89372">
    <property type="entry name" value="Fucose-specific lectin"/>
    <property type="match status" value="2"/>
</dbReference>
<dbReference type="PANTHER" id="PTHR35362:SF1">
    <property type="entry name" value="SKICH DOMAIN-CONTAINING PROTEIN"/>
    <property type="match status" value="1"/>
</dbReference>
<dbReference type="Gene3D" id="2.120.10.70">
    <property type="entry name" value="Fucose-specific lectin"/>
    <property type="match status" value="2"/>
</dbReference>
<evidence type="ECO:0000313" key="3">
    <source>
        <dbReference type="Proteomes" id="UP000199345"/>
    </source>
</evidence>
<proteinExistence type="predicted"/>
<sequence length="370" mass="41877">MAIHWSNWASLGKAPSELSRPFVQRNQDGRLEVFARGSNGIFNIWQRFPNAGWHERWFNLGKPSGQVRINTHVVGRNADGRQEMFAAGDDNTLWQKWQVVPNGGWSEWKLMNGAGGAPAVGDRFTAGSNQDGRQEISAVGGDGDIWQIWQTVPNGGWSHWSRLGRPPVDIRQADRITVGSNLDGRQELFVVGRDDALWHIWQVAPNVGWSDWESLGKPRDLFDGSEPPKDRDLSEPVVQENPDGHLEVFVPGNKAFCNRWQEAPNSSTWRHEGWNEKPPPRPNVGIHRLEAALDARRRRVEVVAVGDDGALWHAWQIFHEPFWSKWENLGTPPAGIQQADRLTVGTNQDHRLEVFVTGKDGAIWHIWQTH</sequence>
<evidence type="ECO:0000313" key="2">
    <source>
        <dbReference type="EMBL" id="SET67127.1"/>
    </source>
</evidence>
<dbReference type="InterPro" id="IPR058502">
    <property type="entry name" value="PLL-like_beta-prop"/>
</dbReference>
<dbReference type="AlphaFoldDB" id="A0A1I0GAI8"/>
<dbReference type="Pfam" id="PF26607">
    <property type="entry name" value="DUF8189"/>
    <property type="match status" value="2"/>
</dbReference>